<dbReference type="Gene3D" id="3.30.710.10">
    <property type="entry name" value="Potassium Channel Kv1.1, Chain A"/>
    <property type="match status" value="1"/>
</dbReference>
<dbReference type="OrthoDB" id="684045at2759"/>
<protein>
    <submittedName>
        <fullName evidence="3">Speckle-type POZ protein-like</fullName>
    </submittedName>
</protein>
<name>A0A9C6TT43_FRAOC</name>
<evidence type="ECO:0000259" key="1">
    <source>
        <dbReference type="PROSITE" id="PS50097"/>
    </source>
</evidence>
<dbReference type="RefSeq" id="XP_052121946.1">
    <property type="nucleotide sequence ID" value="XM_052265986.1"/>
</dbReference>
<sequence>MSWKTVTTKSIAHGTLWIPLPSPKCSAKLPPLESSDGLFSWTIDLHAEDEKYCNYDLKVFCTASDQNDQSSVRPVSWGGYVKLAPDNSRRGDLSLGPRFLKTRYHCGTWRSRTCDHENEMTYFLEAAVTQSVLVPKPEPTPKTLSAFGPACLSKSLGSLLNSGLMSDVKLCTEEQEIAAHRIILAARSEFFKAKFKPEWDGNKVDVDVPLQVLKEMITYIYTGNLGDDVDMIELLIAGDMYLVTDLCNEITERLRQSLVSHNKPAASVCCDLLKKSAIINSSPSLRNIVLRYLKSHREEVLKSEEWAEFQVENRLVAAEAVLDMYNLPD</sequence>
<accession>A0A9C6TT43</accession>
<dbReference type="AlphaFoldDB" id="A0A9C6TT43"/>
<proteinExistence type="predicted"/>
<reference evidence="3" key="1">
    <citation type="submission" date="2025-08" db="UniProtKB">
        <authorList>
            <consortium name="RefSeq"/>
        </authorList>
    </citation>
    <scope>IDENTIFICATION</scope>
    <source>
        <tissue evidence="3">Whole organism</tissue>
    </source>
</reference>
<evidence type="ECO:0000313" key="2">
    <source>
        <dbReference type="Proteomes" id="UP000504606"/>
    </source>
</evidence>
<gene>
    <name evidence="3" type="primary">LOC113213470</name>
</gene>
<dbReference type="SMART" id="SM00225">
    <property type="entry name" value="BTB"/>
    <property type="match status" value="1"/>
</dbReference>
<dbReference type="CDD" id="cd18186">
    <property type="entry name" value="BTB_POZ_ZBTB_KLHL-like"/>
    <property type="match status" value="1"/>
</dbReference>
<dbReference type="Pfam" id="PF00651">
    <property type="entry name" value="BTB"/>
    <property type="match status" value="1"/>
</dbReference>
<dbReference type="InterPro" id="IPR000210">
    <property type="entry name" value="BTB/POZ_dom"/>
</dbReference>
<dbReference type="KEGG" id="foc:113213470"/>
<dbReference type="SUPFAM" id="SSF54695">
    <property type="entry name" value="POZ domain"/>
    <property type="match status" value="1"/>
</dbReference>
<evidence type="ECO:0000313" key="3">
    <source>
        <dbReference type="RefSeq" id="XP_052121946.1"/>
    </source>
</evidence>
<organism evidence="2 3">
    <name type="scientific">Frankliniella occidentalis</name>
    <name type="common">Western flower thrips</name>
    <name type="synonym">Euthrips occidentalis</name>
    <dbReference type="NCBI Taxonomy" id="133901"/>
    <lineage>
        <taxon>Eukaryota</taxon>
        <taxon>Metazoa</taxon>
        <taxon>Ecdysozoa</taxon>
        <taxon>Arthropoda</taxon>
        <taxon>Hexapoda</taxon>
        <taxon>Insecta</taxon>
        <taxon>Pterygota</taxon>
        <taxon>Neoptera</taxon>
        <taxon>Paraneoptera</taxon>
        <taxon>Thysanoptera</taxon>
        <taxon>Terebrantia</taxon>
        <taxon>Thripoidea</taxon>
        <taxon>Thripidae</taxon>
        <taxon>Frankliniella</taxon>
    </lineage>
</organism>
<dbReference type="Proteomes" id="UP000504606">
    <property type="component" value="Unplaced"/>
</dbReference>
<dbReference type="PANTHER" id="PTHR24413">
    <property type="entry name" value="SPECKLE-TYPE POZ PROTEIN"/>
    <property type="match status" value="1"/>
</dbReference>
<dbReference type="PROSITE" id="PS50097">
    <property type="entry name" value="BTB"/>
    <property type="match status" value="1"/>
</dbReference>
<feature type="domain" description="BTB" evidence="1">
    <location>
        <begin position="166"/>
        <end position="225"/>
    </location>
</feature>
<keyword evidence="2" id="KW-1185">Reference proteome</keyword>
<dbReference type="GeneID" id="113213470"/>
<dbReference type="InterPro" id="IPR011333">
    <property type="entry name" value="SKP1/BTB/POZ_sf"/>
</dbReference>